<dbReference type="OrthoDB" id="3261349at2759"/>
<keyword evidence="1" id="KW-1133">Transmembrane helix</keyword>
<sequence>MARFVNHRDFYERMIPWIIGLAFDSLIFLLTLWKSWSMRHYHSFAQVSDPLIALLFRDVDEGVLSSQRLIDINFVPTMPWSESRDLELEMVSSLRRRNGRVSSSIVLDSITDLDDEILKIEEDE</sequence>
<gene>
    <name evidence="2" type="ORF">D9758_014022</name>
</gene>
<protein>
    <submittedName>
        <fullName evidence="2">Uncharacterized protein</fullName>
    </submittedName>
</protein>
<evidence type="ECO:0000313" key="3">
    <source>
        <dbReference type="Proteomes" id="UP000559256"/>
    </source>
</evidence>
<keyword evidence="1" id="KW-0472">Membrane</keyword>
<feature type="transmembrane region" description="Helical" evidence="1">
    <location>
        <begin position="14"/>
        <end position="33"/>
    </location>
</feature>
<evidence type="ECO:0000313" key="2">
    <source>
        <dbReference type="EMBL" id="KAF5349871.1"/>
    </source>
</evidence>
<name>A0A8H5FUR6_9AGAR</name>
<comment type="caution">
    <text evidence="2">The sequence shown here is derived from an EMBL/GenBank/DDBJ whole genome shotgun (WGS) entry which is preliminary data.</text>
</comment>
<keyword evidence="3" id="KW-1185">Reference proteome</keyword>
<reference evidence="2 3" key="1">
    <citation type="journal article" date="2020" name="ISME J.">
        <title>Uncovering the hidden diversity of litter-decomposition mechanisms in mushroom-forming fungi.</title>
        <authorList>
            <person name="Floudas D."/>
            <person name="Bentzer J."/>
            <person name="Ahren D."/>
            <person name="Johansson T."/>
            <person name="Persson P."/>
            <person name="Tunlid A."/>
        </authorList>
    </citation>
    <scope>NUCLEOTIDE SEQUENCE [LARGE SCALE GENOMIC DNA]</scope>
    <source>
        <strain evidence="2 3">CBS 291.85</strain>
    </source>
</reference>
<accession>A0A8H5FUR6</accession>
<organism evidence="2 3">
    <name type="scientific">Tetrapyrgos nigripes</name>
    <dbReference type="NCBI Taxonomy" id="182062"/>
    <lineage>
        <taxon>Eukaryota</taxon>
        <taxon>Fungi</taxon>
        <taxon>Dikarya</taxon>
        <taxon>Basidiomycota</taxon>
        <taxon>Agaricomycotina</taxon>
        <taxon>Agaricomycetes</taxon>
        <taxon>Agaricomycetidae</taxon>
        <taxon>Agaricales</taxon>
        <taxon>Marasmiineae</taxon>
        <taxon>Marasmiaceae</taxon>
        <taxon>Tetrapyrgos</taxon>
    </lineage>
</organism>
<dbReference type="EMBL" id="JAACJM010000078">
    <property type="protein sequence ID" value="KAF5349871.1"/>
    <property type="molecule type" value="Genomic_DNA"/>
</dbReference>
<evidence type="ECO:0000256" key="1">
    <source>
        <dbReference type="SAM" id="Phobius"/>
    </source>
</evidence>
<keyword evidence="1" id="KW-0812">Transmembrane</keyword>
<dbReference type="AlphaFoldDB" id="A0A8H5FUR6"/>
<dbReference type="Proteomes" id="UP000559256">
    <property type="component" value="Unassembled WGS sequence"/>
</dbReference>
<proteinExistence type="predicted"/>